<evidence type="ECO:0000256" key="2">
    <source>
        <dbReference type="SAM" id="SignalP"/>
    </source>
</evidence>
<gene>
    <name evidence="3" type="ORF">FKR84_12985</name>
</gene>
<evidence type="ECO:0008006" key="5">
    <source>
        <dbReference type="Google" id="ProtNLM"/>
    </source>
</evidence>
<evidence type="ECO:0000256" key="1">
    <source>
        <dbReference type="SAM" id="MobiDB-lite"/>
    </source>
</evidence>
<feature type="chain" id="PRO_5021299810" description="Lipoprotein" evidence="2">
    <location>
        <begin position="18"/>
        <end position="194"/>
    </location>
</feature>
<dbReference type="EMBL" id="VIAR01000018">
    <property type="protein sequence ID" value="TQD33634.1"/>
    <property type="molecule type" value="Genomic_DNA"/>
</dbReference>
<proteinExistence type="predicted"/>
<dbReference type="Proteomes" id="UP000317169">
    <property type="component" value="Unassembled WGS sequence"/>
</dbReference>
<evidence type="ECO:0000313" key="4">
    <source>
        <dbReference type="Proteomes" id="UP000317169"/>
    </source>
</evidence>
<feature type="region of interest" description="Disordered" evidence="1">
    <location>
        <begin position="24"/>
        <end position="76"/>
    </location>
</feature>
<accession>A0A507ZC33</accession>
<feature type="signal peptide" evidence="2">
    <location>
        <begin position="1"/>
        <end position="17"/>
    </location>
</feature>
<dbReference type="OrthoDB" id="1429961at2"/>
<sequence length="194" mass="22232">MKNMRFLLCLLAFASFASCQTDTKKNQNQTETSQQEARNDFTETATRNTADTNSVKEENPSKLAPEPAYTGKYKRLDDGKENETTCDCNCLEINFDHPVDVCIDKNAKLQIQVAYTQTNDGKVKMYYVSGSGKTKTFKSIPWEKFDKDTPLAIIEYTKNEELELDWKGFTQNKELVVDYAIFGKKNLEGKFKRI</sequence>
<dbReference type="PROSITE" id="PS51257">
    <property type="entry name" value="PROKAR_LIPOPROTEIN"/>
    <property type="match status" value="1"/>
</dbReference>
<keyword evidence="4" id="KW-1185">Reference proteome</keyword>
<protein>
    <recommendedName>
        <fullName evidence="5">Lipoprotein</fullName>
    </recommendedName>
</protein>
<dbReference type="AlphaFoldDB" id="A0A507ZC33"/>
<evidence type="ECO:0000313" key="3">
    <source>
        <dbReference type="EMBL" id="TQD33634.1"/>
    </source>
</evidence>
<comment type="caution">
    <text evidence="3">The sequence shown here is derived from an EMBL/GenBank/DDBJ whole genome shotgun (WGS) entry which is preliminary data.</text>
</comment>
<reference evidence="3 4" key="1">
    <citation type="submission" date="2019-06" db="EMBL/GenBank/DDBJ databases">
        <title>Flavibacter putida gen. nov., sp. nov., a novel marine bacterium of the family Flavobacteriaceae isolated from coastal seawater.</title>
        <authorList>
            <person name="Feng X."/>
        </authorList>
    </citation>
    <scope>NUCLEOTIDE SEQUENCE [LARGE SCALE GENOMIC DNA]</scope>
    <source>
        <strain evidence="3 4">PLHSN227</strain>
    </source>
</reference>
<organism evidence="3 4">
    <name type="scientific">Haloflavibacter putidus</name>
    <dbReference type="NCBI Taxonomy" id="2576776"/>
    <lineage>
        <taxon>Bacteria</taxon>
        <taxon>Pseudomonadati</taxon>
        <taxon>Bacteroidota</taxon>
        <taxon>Flavobacteriia</taxon>
        <taxon>Flavobacteriales</taxon>
        <taxon>Flavobacteriaceae</taxon>
        <taxon>Haloflavibacter</taxon>
    </lineage>
</organism>
<feature type="compositionally biased region" description="Polar residues" evidence="1">
    <location>
        <begin position="26"/>
        <end position="53"/>
    </location>
</feature>
<keyword evidence="2" id="KW-0732">Signal</keyword>
<name>A0A507ZC33_9FLAO</name>
<dbReference type="RefSeq" id="WP_141422748.1">
    <property type="nucleotide sequence ID" value="NZ_VIAR01000018.1"/>
</dbReference>